<feature type="compositionally biased region" description="Basic and acidic residues" evidence="10">
    <location>
        <begin position="35"/>
        <end position="54"/>
    </location>
</feature>
<protein>
    <recommendedName>
        <fullName evidence="11">Rieske domain-containing protein</fullName>
    </recommendedName>
</protein>
<accession>A0ABQ9YS21</accession>
<evidence type="ECO:0000256" key="4">
    <source>
        <dbReference type="ARBA" id="ARBA00022714"/>
    </source>
</evidence>
<dbReference type="Gene3D" id="3.50.50.60">
    <property type="entry name" value="FAD/NAD(P)-binding domain"/>
    <property type="match status" value="2"/>
</dbReference>
<name>A0ABQ9YS21_9CRUS</name>
<comment type="similarity">
    <text evidence="2">Belongs to the FAD-dependent oxidoreductase family.</text>
</comment>
<evidence type="ECO:0000256" key="3">
    <source>
        <dbReference type="ARBA" id="ARBA00022630"/>
    </source>
</evidence>
<keyword evidence="4" id="KW-0001">2Fe-2S</keyword>
<dbReference type="EMBL" id="JAOYFB010000001">
    <property type="protein sequence ID" value="KAK4003411.1"/>
    <property type="molecule type" value="Genomic_DNA"/>
</dbReference>
<dbReference type="SUPFAM" id="SSF50022">
    <property type="entry name" value="ISP domain"/>
    <property type="match status" value="1"/>
</dbReference>
<comment type="cofactor">
    <cofactor evidence="1">
        <name>FAD</name>
        <dbReference type="ChEBI" id="CHEBI:57692"/>
    </cofactor>
</comment>
<dbReference type="Proteomes" id="UP001234178">
    <property type="component" value="Unassembled WGS sequence"/>
</dbReference>
<dbReference type="Gene3D" id="3.30.390.30">
    <property type="match status" value="1"/>
</dbReference>
<evidence type="ECO:0000256" key="7">
    <source>
        <dbReference type="ARBA" id="ARBA00023002"/>
    </source>
</evidence>
<dbReference type="PRINTS" id="PR00368">
    <property type="entry name" value="FADPNR"/>
</dbReference>
<keyword evidence="8" id="KW-0408">Iron</keyword>
<dbReference type="InterPro" id="IPR050446">
    <property type="entry name" value="FAD-oxidoreductase/Apoptosis"/>
</dbReference>
<feature type="domain" description="Rieske" evidence="11">
    <location>
        <begin position="72"/>
        <end position="167"/>
    </location>
</feature>
<dbReference type="InterPro" id="IPR036188">
    <property type="entry name" value="FAD/NAD-bd_sf"/>
</dbReference>
<dbReference type="Pfam" id="PF07992">
    <property type="entry name" value="Pyr_redox_2"/>
    <property type="match status" value="1"/>
</dbReference>
<evidence type="ECO:0000313" key="12">
    <source>
        <dbReference type="EMBL" id="KAK4003411.1"/>
    </source>
</evidence>
<dbReference type="InterPro" id="IPR036922">
    <property type="entry name" value="Rieske_2Fe-2S_sf"/>
</dbReference>
<keyword evidence="3" id="KW-0285">Flavoprotein</keyword>
<evidence type="ECO:0000256" key="10">
    <source>
        <dbReference type="SAM" id="MobiDB-lite"/>
    </source>
</evidence>
<evidence type="ECO:0000313" key="13">
    <source>
        <dbReference type="Proteomes" id="UP001234178"/>
    </source>
</evidence>
<dbReference type="InterPro" id="IPR017941">
    <property type="entry name" value="Rieske_2Fe-2S"/>
</dbReference>
<dbReference type="InterPro" id="IPR028202">
    <property type="entry name" value="Reductase_C"/>
</dbReference>
<dbReference type="SUPFAM" id="SSF51905">
    <property type="entry name" value="FAD/NAD(P)-binding domain"/>
    <property type="match status" value="1"/>
</dbReference>
<keyword evidence="6" id="KW-0274">FAD</keyword>
<evidence type="ECO:0000256" key="2">
    <source>
        <dbReference type="ARBA" id="ARBA00006442"/>
    </source>
</evidence>
<keyword evidence="9" id="KW-0411">Iron-sulfur</keyword>
<dbReference type="PROSITE" id="PS51296">
    <property type="entry name" value="RIESKE"/>
    <property type="match status" value="1"/>
</dbReference>
<dbReference type="PANTHER" id="PTHR43557:SF2">
    <property type="entry name" value="RIESKE DOMAIN-CONTAINING PROTEIN-RELATED"/>
    <property type="match status" value="1"/>
</dbReference>
<organism evidence="12 13">
    <name type="scientific">Daphnia magna</name>
    <dbReference type="NCBI Taxonomy" id="35525"/>
    <lineage>
        <taxon>Eukaryota</taxon>
        <taxon>Metazoa</taxon>
        <taxon>Ecdysozoa</taxon>
        <taxon>Arthropoda</taxon>
        <taxon>Crustacea</taxon>
        <taxon>Branchiopoda</taxon>
        <taxon>Diplostraca</taxon>
        <taxon>Cladocera</taxon>
        <taxon>Anomopoda</taxon>
        <taxon>Daphniidae</taxon>
        <taxon>Daphnia</taxon>
    </lineage>
</organism>
<dbReference type="Pfam" id="PF00355">
    <property type="entry name" value="Rieske"/>
    <property type="match status" value="1"/>
</dbReference>
<evidence type="ECO:0000256" key="5">
    <source>
        <dbReference type="ARBA" id="ARBA00022723"/>
    </source>
</evidence>
<evidence type="ECO:0000256" key="9">
    <source>
        <dbReference type="ARBA" id="ARBA00023014"/>
    </source>
</evidence>
<dbReference type="SUPFAM" id="SSF55424">
    <property type="entry name" value="FAD/NAD-linked reductases, dimerisation (C-terminal) domain"/>
    <property type="match status" value="1"/>
</dbReference>
<dbReference type="PANTHER" id="PTHR43557">
    <property type="entry name" value="APOPTOSIS-INDUCING FACTOR 1"/>
    <property type="match status" value="1"/>
</dbReference>
<dbReference type="CDD" id="cd03478">
    <property type="entry name" value="Rieske_AIFL_N"/>
    <property type="match status" value="1"/>
</dbReference>
<evidence type="ECO:0000256" key="1">
    <source>
        <dbReference type="ARBA" id="ARBA00001974"/>
    </source>
</evidence>
<dbReference type="PRINTS" id="PR00411">
    <property type="entry name" value="PNDRDTASEI"/>
</dbReference>
<dbReference type="InterPro" id="IPR023753">
    <property type="entry name" value="FAD/NAD-binding_dom"/>
</dbReference>
<evidence type="ECO:0000259" key="11">
    <source>
        <dbReference type="PROSITE" id="PS51296"/>
    </source>
</evidence>
<gene>
    <name evidence="12" type="ORF">OUZ56_005178</name>
</gene>
<proteinExistence type="inferred from homology"/>
<reference evidence="12 13" key="1">
    <citation type="journal article" date="2023" name="Nucleic Acids Res.">
        <title>The hologenome of Daphnia magna reveals possible DNA methylation and microbiome-mediated evolution of the host genome.</title>
        <authorList>
            <person name="Chaturvedi A."/>
            <person name="Li X."/>
            <person name="Dhandapani V."/>
            <person name="Marshall H."/>
            <person name="Kissane S."/>
            <person name="Cuenca-Cambronero M."/>
            <person name="Asole G."/>
            <person name="Calvet F."/>
            <person name="Ruiz-Romero M."/>
            <person name="Marangio P."/>
            <person name="Guigo R."/>
            <person name="Rago D."/>
            <person name="Mirbahai L."/>
            <person name="Eastwood N."/>
            <person name="Colbourne J.K."/>
            <person name="Zhou J."/>
            <person name="Mallon E."/>
            <person name="Orsini L."/>
        </authorList>
    </citation>
    <scope>NUCLEOTIDE SEQUENCE [LARGE SCALE GENOMIC DNA]</scope>
    <source>
        <strain evidence="12">LRV0_1</strain>
    </source>
</reference>
<keyword evidence="5" id="KW-0479">Metal-binding</keyword>
<dbReference type="Pfam" id="PF14759">
    <property type="entry name" value="Reductase_C"/>
    <property type="match status" value="1"/>
</dbReference>
<sequence length="608" mass="66642">MGINCTKSPKVKPQHQNQQVESGTSAPHSGSLSRRASDSDRMATDKEKDVKENSKSTLGGGEDDEEISLKEYRLCQSEDLQENEMKVFEAGEKQVLVVKENGKVYAMGAKCTHFGAPLNSGIFCKGKIYCPWHGACFNSKTGDIEEFPALDPIPVYPVNIDPTTNEVKVTLRNNSHLSSQNATKTLCKASEDNSEIVVIIGSGAAGHSCAETLRQEGFSGRVIIVTKDESLPYDRTKLSKAMNLEANKLSLRSNEYYSKGDIEFVYKVGVQGVDVEAKSVLLSNGDILKYSYLVIATGGRPRPIPCPGTHLANIFLLRTPKDANQIHAFANNKEVHVVIVGTSFIGMEVAAYLVDKAASVTVVGRSSTPFVHVFGPLIGKRLQQLHEEKGVKFIMDTEVGELLGNEDGNLTEVCLTSGRVLKADILVAGLGVLPSTDFLRDSEIILDSRGFVPVDERMRTNCSDVYAVGDIASFPLRAKEECDARKLVNIGHWQMALHHGRTAALTILGLSQPINETTVPFFWSSMFGKSVRYCGYAPDFDDVIVHGDIDNLKFAAFLCEKETVLAVVTMNYDPLAIQFAALLRQQKILLKSDVINDPQSWTTILQET</sequence>
<comment type="caution">
    <text evidence="12">The sequence shown here is derived from an EMBL/GenBank/DDBJ whole genome shotgun (WGS) entry which is preliminary data.</text>
</comment>
<feature type="region of interest" description="Disordered" evidence="10">
    <location>
        <begin position="1"/>
        <end position="64"/>
    </location>
</feature>
<dbReference type="InterPro" id="IPR016156">
    <property type="entry name" value="FAD/NAD-linked_Rdtase_dimer_sf"/>
</dbReference>
<keyword evidence="13" id="KW-1185">Reference proteome</keyword>
<feature type="compositionally biased region" description="Polar residues" evidence="10">
    <location>
        <begin position="14"/>
        <end position="34"/>
    </location>
</feature>
<evidence type="ECO:0000256" key="8">
    <source>
        <dbReference type="ARBA" id="ARBA00023004"/>
    </source>
</evidence>
<keyword evidence="7" id="KW-0560">Oxidoreductase</keyword>
<evidence type="ECO:0000256" key="6">
    <source>
        <dbReference type="ARBA" id="ARBA00022827"/>
    </source>
</evidence>
<dbReference type="Gene3D" id="2.102.10.10">
    <property type="entry name" value="Rieske [2Fe-2S] iron-sulphur domain"/>
    <property type="match status" value="1"/>
</dbReference>